<feature type="compositionally biased region" description="Basic and acidic residues" evidence="1">
    <location>
        <begin position="103"/>
        <end position="115"/>
    </location>
</feature>
<protein>
    <submittedName>
        <fullName evidence="2">Uncharacterized protein</fullName>
    </submittedName>
</protein>
<feature type="compositionally biased region" description="Acidic residues" evidence="1">
    <location>
        <begin position="144"/>
        <end position="159"/>
    </location>
</feature>
<dbReference type="Proteomes" id="UP001465976">
    <property type="component" value="Unassembled WGS sequence"/>
</dbReference>
<comment type="caution">
    <text evidence="2">The sequence shown here is derived from an EMBL/GenBank/DDBJ whole genome shotgun (WGS) entry which is preliminary data.</text>
</comment>
<keyword evidence="3" id="KW-1185">Reference proteome</keyword>
<evidence type="ECO:0000256" key="1">
    <source>
        <dbReference type="SAM" id="MobiDB-lite"/>
    </source>
</evidence>
<dbReference type="EMBL" id="JBAHYK010001656">
    <property type="protein sequence ID" value="KAL0567165.1"/>
    <property type="molecule type" value="Genomic_DNA"/>
</dbReference>
<reference evidence="2 3" key="1">
    <citation type="submission" date="2024-02" db="EMBL/GenBank/DDBJ databases">
        <title>A draft genome for the cacao thread blight pathogen Marasmius crinis-equi.</title>
        <authorList>
            <person name="Cohen S.P."/>
            <person name="Baruah I.K."/>
            <person name="Amoako-Attah I."/>
            <person name="Bukari Y."/>
            <person name="Meinhardt L.W."/>
            <person name="Bailey B.A."/>
        </authorList>
    </citation>
    <scope>NUCLEOTIDE SEQUENCE [LARGE SCALE GENOMIC DNA]</scope>
    <source>
        <strain evidence="2 3">GH-76</strain>
    </source>
</reference>
<name>A0ABR3EW92_9AGAR</name>
<feature type="compositionally biased region" description="Polar residues" evidence="1">
    <location>
        <begin position="68"/>
        <end position="86"/>
    </location>
</feature>
<accession>A0ABR3EW92</accession>
<feature type="compositionally biased region" description="Polar residues" evidence="1">
    <location>
        <begin position="28"/>
        <end position="43"/>
    </location>
</feature>
<sequence>MEAFKRRKASPEPEINPLVAAIAEITRRNSQNIPSSDDTTVVGETSEDIEQTKGSESEEEEEIEGFTDTGSSNGVDQLLSSDNNVAANPRKHARDSDSDDLDDGARSQKRARGEGSDLANEDNQVIDLTNEDDEDEVVDRTNDNEYEVIDLTNNDDEED</sequence>
<organism evidence="2 3">
    <name type="scientific">Marasmius crinis-equi</name>
    <dbReference type="NCBI Taxonomy" id="585013"/>
    <lineage>
        <taxon>Eukaryota</taxon>
        <taxon>Fungi</taxon>
        <taxon>Dikarya</taxon>
        <taxon>Basidiomycota</taxon>
        <taxon>Agaricomycotina</taxon>
        <taxon>Agaricomycetes</taxon>
        <taxon>Agaricomycetidae</taxon>
        <taxon>Agaricales</taxon>
        <taxon>Marasmiineae</taxon>
        <taxon>Marasmiaceae</taxon>
        <taxon>Marasmius</taxon>
    </lineage>
</organism>
<gene>
    <name evidence="2" type="ORF">V5O48_014830</name>
</gene>
<proteinExistence type="predicted"/>
<feature type="region of interest" description="Disordered" evidence="1">
    <location>
        <begin position="26"/>
        <end position="159"/>
    </location>
</feature>
<evidence type="ECO:0000313" key="3">
    <source>
        <dbReference type="Proteomes" id="UP001465976"/>
    </source>
</evidence>
<evidence type="ECO:0000313" key="2">
    <source>
        <dbReference type="EMBL" id="KAL0567165.1"/>
    </source>
</evidence>